<gene>
    <name evidence="1" type="ORF">NQ176_g948</name>
</gene>
<proteinExistence type="predicted"/>
<organism evidence="1 2">
    <name type="scientific">Zarea fungicola</name>
    <dbReference type="NCBI Taxonomy" id="93591"/>
    <lineage>
        <taxon>Eukaryota</taxon>
        <taxon>Fungi</taxon>
        <taxon>Dikarya</taxon>
        <taxon>Ascomycota</taxon>
        <taxon>Pezizomycotina</taxon>
        <taxon>Sordariomycetes</taxon>
        <taxon>Hypocreomycetidae</taxon>
        <taxon>Hypocreales</taxon>
        <taxon>Cordycipitaceae</taxon>
        <taxon>Zarea</taxon>
    </lineage>
</organism>
<dbReference type="Proteomes" id="UP001143910">
    <property type="component" value="Unassembled WGS sequence"/>
</dbReference>
<comment type="caution">
    <text evidence="1">The sequence shown here is derived from an EMBL/GenBank/DDBJ whole genome shotgun (WGS) entry which is preliminary data.</text>
</comment>
<name>A0ACC1NVJ5_9HYPO</name>
<evidence type="ECO:0000313" key="2">
    <source>
        <dbReference type="Proteomes" id="UP001143910"/>
    </source>
</evidence>
<reference evidence="1" key="1">
    <citation type="submission" date="2022-08" db="EMBL/GenBank/DDBJ databases">
        <title>Genome Sequence of Lecanicillium fungicola.</title>
        <authorList>
            <person name="Buettner E."/>
        </authorList>
    </citation>
    <scope>NUCLEOTIDE SEQUENCE</scope>
    <source>
        <strain evidence="1">Babe33</strain>
    </source>
</reference>
<keyword evidence="2" id="KW-1185">Reference proteome</keyword>
<dbReference type="EMBL" id="JANJQO010000044">
    <property type="protein sequence ID" value="KAJ2983084.1"/>
    <property type="molecule type" value="Genomic_DNA"/>
</dbReference>
<protein>
    <submittedName>
        <fullName evidence="1">Uncharacterized protein</fullName>
    </submittedName>
</protein>
<sequence>MLTVHEQIQSGGVVGSPDRQIDMVLTELRKTMGNPPFMFLDIRPAGHPLLAIFDHQIAEQISSPSKDMPYSVQKSDTFKDFGDILGPSSIVGIDGEHWKSLRKRFNPCFAPHHLMTLLPHILEKTRIFINHMDRLAISGEEFQLGDYCTRLTFDIIGVVVMDLDFKAQEKVEDEDDTLTMFRELSHTYTTQINRFLVWFQPRLLYTRKSLSWRIHRKLRQLVERKFDEMQSENMPKTRSVLMRSLEGLEHLDSNTADEICDQLKTFLFAGHDTTSILLQWAFYELSRTPKALKAIRAELDDIFGSCTAPRIILKMLADRGSELIPKMTYTSAVIKETLRLYPPASTARTAPSGSGFNLTTQDGKQYCADNLLLYMCSFAIQRDPTVFGESADLFVPERWLEDRSARIPLGAWRGFERGPRSCIGQELANIEAKVVLALTVRRYDFIKAGMGELVLDETNQPILDTNGIYKTKSTLFNATKITHRPVDNCIVRVELSQRAKNESATGIRPVD</sequence>
<evidence type="ECO:0000313" key="1">
    <source>
        <dbReference type="EMBL" id="KAJ2983084.1"/>
    </source>
</evidence>
<accession>A0ACC1NVJ5</accession>